<keyword evidence="11" id="KW-0256">Endoplasmic reticulum</keyword>
<dbReference type="GO" id="GO:0005634">
    <property type="term" value="C:nucleus"/>
    <property type="evidence" value="ECO:0007669"/>
    <property type="project" value="UniProtKB-SubCell"/>
</dbReference>
<keyword evidence="16 27" id="KW-0472">Membrane</keyword>
<comment type="function">
    <text evidence="21">Membrane-bound part that has no transcription factor activity and remains attached to the endoplasmic reticulum membrane following cleavage.</text>
</comment>
<evidence type="ECO:0000256" key="26">
    <source>
        <dbReference type="SAM" id="MobiDB-lite"/>
    </source>
</evidence>
<comment type="similarity">
    <text evidence="4">Belongs to the MRF family.</text>
</comment>
<feature type="domain" description="Peptidase S74" evidence="29">
    <location>
        <begin position="576"/>
        <end position="684"/>
    </location>
</feature>
<evidence type="ECO:0000256" key="8">
    <source>
        <dbReference type="ARBA" id="ARBA00022782"/>
    </source>
</evidence>
<keyword evidence="13" id="KW-0805">Transcription regulation</keyword>
<keyword evidence="10" id="KW-0068">Autocatalytic cleavage</keyword>
<name>A0A8C3SUV0_CHESE</name>
<keyword evidence="9" id="KW-0378">Hydrolase</keyword>
<evidence type="ECO:0000256" key="11">
    <source>
        <dbReference type="ARBA" id="ARBA00022824"/>
    </source>
</evidence>
<dbReference type="PROSITE" id="PS51688">
    <property type="entry name" value="ICA"/>
    <property type="match status" value="1"/>
</dbReference>
<dbReference type="AlphaFoldDB" id="A0A8C3SUV0"/>
<keyword evidence="18" id="KW-0804">Transcription</keyword>
<dbReference type="GO" id="GO:0005789">
    <property type="term" value="C:endoplasmic reticulum membrane"/>
    <property type="evidence" value="ECO:0007669"/>
    <property type="project" value="UniProtKB-SubCell"/>
</dbReference>
<evidence type="ECO:0000256" key="17">
    <source>
        <dbReference type="ARBA" id="ARBA00023159"/>
    </source>
</evidence>
<reference evidence="30" key="1">
    <citation type="submission" date="2025-08" db="UniProtKB">
        <authorList>
            <consortium name="Ensembl"/>
        </authorList>
    </citation>
    <scope>IDENTIFICATION</scope>
</reference>
<dbReference type="GO" id="GO:0003700">
    <property type="term" value="F:DNA-binding transcription factor activity"/>
    <property type="evidence" value="ECO:0007669"/>
    <property type="project" value="UniProtKB-UniRule"/>
</dbReference>
<sequence length="930" mass="103442">RLPNPPTEPTRRGHDINGALEPSNIDTSILEEYISKEDSPDICFPDIPASVSYAHAQPSASSGALHLCPPGSQGPVRHGPLLANPCGPSYSVHLNCNNNNGMVVPKGYLSGHCLNNVVPPIKSEPKASYAPGTLPDSPPDSGSEAYSPQQVNDPHLLRTMTPENMCHMTPPSRLEHPPPPPHLQGPPPPPPHPHQQQHNPHYPSMQRDMFMKPEPLMPPYVIGQGMSPGDLHHAQQSQMLHQLLQQHGADLPVHPAKKRKHSESPPNTLNAQMLNGMIKQEPGMGSVPLNPDRVQTPPWHQQGALSPGMCSSKYFPTAAGLMQDNDSLNGSYLDPNYQSIKWQPHQQNKWVTLYDANYKELPPPTYRVDADKGFNFSVGDDAFVCQKKNHFQVTVYIGMIGDPKYVKTPEGLKPLDCFYLKLHGVKLEALNQSINIEQSQSDRSKRPFNPVTVNLPPEQVTKVTVGRLHFSETTANNMRKKGKPNPDQRYFMLVVALQAHAQNQTYTLAAHISERIIVRASNPGQFESDSDVLWQRAQLPDTVFHHGRVGINTDRPDEALVVHGNVKVMGSLMHPSDIRAKDDIQEVDTTEQLKRISRMRLVHYNYKPEFAATVGIESTSETGVIAQEVKEILPEAVKDTGDMVFANGKTIENFLVVNKERIFMENVGAVKELCKLTDNLETRIDELERWSHKLAKLKRLDSMKSTVSSGAFSQTGSQFSRAGSVPHKKRPPKMASKSPSVVTEQACISQRFLQGTIIALVVVMAFSVVSMSTLYVLSLRNEEDLADIDGYVSPSCTRPPERVVAACIPSSLSSIPQGPQKSLPAPTTVTLQAQEFWPFFPFSVASLLSAGPDASLRSIRIVENDMAITPHYCAARDEMSQRWPMVMLSFREFTYHFRVVQPGQANCSTTLERMGHLFTDYYFQFYWLCE</sequence>
<dbReference type="GO" id="GO:0045893">
    <property type="term" value="P:positive regulation of DNA-templated transcription"/>
    <property type="evidence" value="ECO:0007669"/>
    <property type="project" value="TreeGrafter"/>
</dbReference>
<evidence type="ECO:0000256" key="15">
    <source>
        <dbReference type="ARBA" id="ARBA00023125"/>
    </source>
</evidence>
<dbReference type="InterPro" id="IPR030392">
    <property type="entry name" value="S74_ICA"/>
</dbReference>
<dbReference type="SUPFAM" id="SSF49417">
    <property type="entry name" value="p53-like transcription factors"/>
    <property type="match status" value="1"/>
</dbReference>
<keyword evidence="31" id="KW-1185">Reference proteome</keyword>
<keyword evidence="12 27" id="KW-1133">Transmembrane helix</keyword>
<dbReference type="PANTHER" id="PTHR13029">
    <property type="match status" value="1"/>
</dbReference>
<keyword evidence="8" id="KW-0221">Differentiation</keyword>
<dbReference type="Gene3D" id="2.60.40.1390">
    <property type="entry name" value="NDT80 DNA-binding domain"/>
    <property type="match status" value="2"/>
</dbReference>
<dbReference type="Proteomes" id="UP000694403">
    <property type="component" value="Unplaced"/>
</dbReference>
<reference evidence="30" key="2">
    <citation type="submission" date="2025-09" db="UniProtKB">
        <authorList>
            <consortium name="Ensembl"/>
        </authorList>
    </citation>
    <scope>IDENTIFICATION</scope>
</reference>
<dbReference type="Pfam" id="PF05224">
    <property type="entry name" value="NDT80_PhoG"/>
    <property type="match status" value="1"/>
</dbReference>
<dbReference type="InterPro" id="IPR025719">
    <property type="entry name" value="MYRF_C2"/>
</dbReference>
<feature type="compositionally biased region" description="Pro residues" evidence="26">
    <location>
        <begin position="177"/>
        <end position="193"/>
    </location>
</feature>
<dbReference type="Pfam" id="PF13884">
    <property type="entry name" value="Peptidase_S74"/>
    <property type="match status" value="1"/>
</dbReference>
<evidence type="ECO:0000256" key="22">
    <source>
        <dbReference type="ARBA" id="ARBA00060149"/>
    </source>
</evidence>
<dbReference type="PANTHER" id="PTHR13029:SF16">
    <property type="entry name" value="MYELIN REGULATORY FACTOR"/>
    <property type="match status" value="1"/>
</dbReference>
<dbReference type="Pfam" id="PF13887">
    <property type="entry name" value="MYRF_ICA"/>
    <property type="match status" value="1"/>
</dbReference>
<dbReference type="FunFam" id="2.60.40.1390:FF:000001">
    <property type="entry name" value="Myelin gene regulatory factor"/>
    <property type="match status" value="1"/>
</dbReference>
<feature type="domain" description="NDT80" evidence="28">
    <location>
        <begin position="253"/>
        <end position="530"/>
    </location>
</feature>
<protein>
    <recommendedName>
        <fullName evidence="23">Myelin regulatory factor</fullName>
    </recommendedName>
    <alternativeName>
        <fullName evidence="24">Myelin gene regulatory factor</fullName>
    </alternativeName>
</protein>
<evidence type="ECO:0000256" key="12">
    <source>
        <dbReference type="ARBA" id="ARBA00022989"/>
    </source>
</evidence>
<evidence type="ECO:0000256" key="20">
    <source>
        <dbReference type="ARBA" id="ARBA00023242"/>
    </source>
</evidence>
<evidence type="ECO:0000313" key="30">
    <source>
        <dbReference type="Ensembl" id="ENSCSRP00000017682.1"/>
    </source>
</evidence>
<keyword evidence="6" id="KW-0645">Protease</keyword>
<evidence type="ECO:0000256" key="14">
    <source>
        <dbReference type="ARBA" id="ARBA00023054"/>
    </source>
</evidence>
<dbReference type="Ensembl" id="ENSCSRT00000018502.1">
    <property type="protein sequence ID" value="ENSCSRP00000017682.1"/>
    <property type="gene ID" value="ENSCSRG00000013412.1"/>
</dbReference>
<dbReference type="InterPro" id="IPR037141">
    <property type="entry name" value="NDT80_DNA-bd_dom_sf"/>
</dbReference>
<accession>A0A8C3SUV0</accession>
<evidence type="ECO:0000256" key="18">
    <source>
        <dbReference type="ARBA" id="ARBA00023163"/>
    </source>
</evidence>
<evidence type="ECO:0000256" key="13">
    <source>
        <dbReference type="ARBA" id="ARBA00023015"/>
    </source>
</evidence>
<feature type="region of interest" description="Disordered" evidence="26">
    <location>
        <begin position="125"/>
        <end position="208"/>
    </location>
</feature>
<dbReference type="GO" id="GO:0016540">
    <property type="term" value="P:protein autoprocessing"/>
    <property type="evidence" value="ECO:0007669"/>
    <property type="project" value="InterPro"/>
</dbReference>
<dbReference type="GO" id="GO:0043565">
    <property type="term" value="F:sequence-specific DNA binding"/>
    <property type="evidence" value="ECO:0007669"/>
    <property type="project" value="TreeGrafter"/>
</dbReference>
<evidence type="ECO:0000313" key="31">
    <source>
        <dbReference type="Proteomes" id="UP000694403"/>
    </source>
</evidence>
<evidence type="ECO:0000256" key="1">
    <source>
        <dbReference type="ARBA" id="ARBA00004123"/>
    </source>
</evidence>
<evidence type="ECO:0000256" key="19">
    <source>
        <dbReference type="ARBA" id="ARBA00023180"/>
    </source>
</evidence>
<comment type="function">
    <text evidence="22">Constitutes a precursor of the transcription factor. Mediates the autocatalytic cleavage that releases the Myelin regulatory factor, N-terminal component that specifically activates transcription of central nervous system (CNS) myelin genes.</text>
</comment>
<keyword evidence="19" id="KW-0325">Glycoprotein</keyword>
<keyword evidence="14" id="KW-0175">Coiled coil</keyword>
<evidence type="ECO:0000259" key="29">
    <source>
        <dbReference type="PROSITE" id="PS51688"/>
    </source>
</evidence>
<evidence type="ECO:0000256" key="27">
    <source>
        <dbReference type="SAM" id="Phobius"/>
    </source>
</evidence>
<keyword evidence="15 25" id="KW-0238">DNA-binding</keyword>
<dbReference type="InterPro" id="IPR051577">
    <property type="entry name" value="MRF-like"/>
</dbReference>
<dbReference type="Pfam" id="PF13888">
    <property type="entry name" value="MRF_C2"/>
    <property type="match status" value="1"/>
</dbReference>
<evidence type="ECO:0000256" key="3">
    <source>
        <dbReference type="ARBA" id="ARBA00004496"/>
    </source>
</evidence>
<feature type="transmembrane region" description="Helical" evidence="27">
    <location>
        <begin position="752"/>
        <end position="777"/>
    </location>
</feature>
<feature type="region of interest" description="Disordered" evidence="26">
    <location>
        <begin position="1"/>
        <end position="21"/>
    </location>
</feature>
<evidence type="ECO:0000259" key="28">
    <source>
        <dbReference type="PROSITE" id="PS51517"/>
    </source>
</evidence>
<keyword evidence="7 27" id="KW-0812">Transmembrane</keyword>
<feature type="compositionally biased region" description="Low complexity" evidence="26">
    <location>
        <begin position="194"/>
        <end position="203"/>
    </location>
</feature>
<organism evidence="30 31">
    <name type="scientific">Chelydra serpentina</name>
    <name type="common">Snapping turtle</name>
    <name type="synonym">Testudo serpentina</name>
    <dbReference type="NCBI Taxonomy" id="8475"/>
    <lineage>
        <taxon>Eukaryota</taxon>
        <taxon>Metazoa</taxon>
        <taxon>Chordata</taxon>
        <taxon>Craniata</taxon>
        <taxon>Vertebrata</taxon>
        <taxon>Euteleostomi</taxon>
        <taxon>Archelosauria</taxon>
        <taxon>Testudinata</taxon>
        <taxon>Testudines</taxon>
        <taxon>Cryptodira</taxon>
        <taxon>Durocryptodira</taxon>
        <taxon>Americhelydia</taxon>
        <taxon>Chelydroidea</taxon>
        <taxon>Chelydridae</taxon>
        <taxon>Chelydra</taxon>
    </lineage>
</organism>
<evidence type="ECO:0000256" key="5">
    <source>
        <dbReference type="ARBA" id="ARBA00022490"/>
    </source>
</evidence>
<dbReference type="PROSITE" id="PS51517">
    <property type="entry name" value="NDT80"/>
    <property type="match status" value="1"/>
</dbReference>
<feature type="region of interest" description="Disordered" evidence="26">
    <location>
        <begin position="709"/>
        <end position="737"/>
    </location>
</feature>
<evidence type="ECO:0000256" key="23">
    <source>
        <dbReference type="ARBA" id="ARBA00067854"/>
    </source>
</evidence>
<evidence type="ECO:0000256" key="4">
    <source>
        <dbReference type="ARBA" id="ARBA00008221"/>
    </source>
</evidence>
<dbReference type="GO" id="GO:0032286">
    <property type="term" value="P:central nervous system myelin maintenance"/>
    <property type="evidence" value="ECO:0007669"/>
    <property type="project" value="TreeGrafter"/>
</dbReference>
<comment type="subcellular location">
    <subcellularLocation>
        <location evidence="3">Cytoplasm</location>
    </subcellularLocation>
    <subcellularLocation>
        <location evidence="2">Endoplasmic reticulum membrane</location>
        <topology evidence="2">Single-pass membrane protein</topology>
    </subcellularLocation>
    <subcellularLocation>
        <location evidence="1">Nucleus</location>
    </subcellularLocation>
</comment>
<evidence type="ECO:0000256" key="10">
    <source>
        <dbReference type="ARBA" id="ARBA00022813"/>
    </source>
</evidence>
<keyword evidence="5" id="KW-0963">Cytoplasm</keyword>
<evidence type="ECO:0000256" key="16">
    <source>
        <dbReference type="ARBA" id="ARBA00023136"/>
    </source>
</evidence>
<dbReference type="GO" id="GO:0008233">
    <property type="term" value="F:peptidase activity"/>
    <property type="evidence" value="ECO:0007669"/>
    <property type="project" value="UniProtKB-KW"/>
</dbReference>
<dbReference type="CDD" id="cd10144">
    <property type="entry name" value="Peptidase_S74_CIMCD"/>
    <property type="match status" value="1"/>
</dbReference>
<evidence type="ECO:0000256" key="24">
    <source>
        <dbReference type="ARBA" id="ARBA00075238"/>
    </source>
</evidence>
<evidence type="ECO:0000256" key="25">
    <source>
        <dbReference type="PROSITE-ProRule" id="PRU00850"/>
    </source>
</evidence>
<feature type="compositionally biased region" description="Polar residues" evidence="26">
    <location>
        <begin position="709"/>
        <end position="721"/>
    </location>
</feature>
<keyword evidence="20" id="KW-0539">Nucleus</keyword>
<evidence type="ECO:0000256" key="2">
    <source>
        <dbReference type="ARBA" id="ARBA00004389"/>
    </source>
</evidence>
<proteinExistence type="inferred from homology"/>
<keyword evidence="17" id="KW-0010">Activator</keyword>
<dbReference type="InterPro" id="IPR026932">
    <property type="entry name" value="MYRF_ICA"/>
</dbReference>
<evidence type="ECO:0000256" key="6">
    <source>
        <dbReference type="ARBA" id="ARBA00022670"/>
    </source>
</evidence>
<evidence type="ECO:0000256" key="21">
    <source>
        <dbReference type="ARBA" id="ARBA00057438"/>
    </source>
</evidence>
<feature type="DNA-binding region" description="NDT80" evidence="25">
    <location>
        <begin position="253"/>
        <end position="530"/>
    </location>
</feature>
<dbReference type="FunFam" id="2.60.40.1390:FF:000011">
    <property type="entry name" value="Myelin regulatory factor-like"/>
    <property type="match status" value="1"/>
</dbReference>
<evidence type="ECO:0000256" key="9">
    <source>
        <dbReference type="ARBA" id="ARBA00022801"/>
    </source>
</evidence>
<dbReference type="InterPro" id="IPR024061">
    <property type="entry name" value="NDT80_DNA-bd_dom"/>
</dbReference>
<dbReference type="InterPro" id="IPR008967">
    <property type="entry name" value="p53-like_TF_DNA-bd_sf"/>
</dbReference>
<evidence type="ECO:0000256" key="7">
    <source>
        <dbReference type="ARBA" id="ARBA00022692"/>
    </source>
</evidence>